<dbReference type="PROSITE" id="PS51353">
    <property type="entry name" value="ARSC"/>
    <property type="match status" value="1"/>
</dbReference>
<accession>A0A382FWM4</accession>
<protein>
    <recommendedName>
        <fullName evidence="3">Arsenate reductase</fullName>
    </recommendedName>
</protein>
<sequence length="117" mass="13311">MTYTIYHNPKCSKCRATLEILNSKGVEPKIIEYLKNPPTKDELKEIINKLKIRPSELVRFKEGKAIELGISAEDNLTHDQWLSIMTENPVLIERPIVISEKGAVIGRPPENVLALFE</sequence>
<dbReference type="SUPFAM" id="SSF52833">
    <property type="entry name" value="Thioredoxin-like"/>
    <property type="match status" value="1"/>
</dbReference>
<name>A0A382FWM4_9ZZZZ</name>
<dbReference type="PANTHER" id="PTHR30041:SF4">
    <property type="entry name" value="ARSENATE REDUCTASE"/>
    <property type="match status" value="1"/>
</dbReference>
<dbReference type="CDD" id="cd03034">
    <property type="entry name" value="ArsC_ArsC"/>
    <property type="match status" value="1"/>
</dbReference>
<dbReference type="AlphaFoldDB" id="A0A382FWM4"/>
<reference evidence="2" key="1">
    <citation type="submission" date="2018-05" db="EMBL/GenBank/DDBJ databases">
        <authorList>
            <person name="Lanie J.A."/>
            <person name="Ng W.-L."/>
            <person name="Kazmierczak K.M."/>
            <person name="Andrzejewski T.M."/>
            <person name="Davidsen T.M."/>
            <person name="Wayne K.J."/>
            <person name="Tettelin H."/>
            <person name="Glass J.I."/>
            <person name="Rusch D."/>
            <person name="Podicherti R."/>
            <person name="Tsui H.-C.T."/>
            <person name="Winkler M.E."/>
        </authorList>
    </citation>
    <scope>NUCLEOTIDE SEQUENCE</scope>
</reference>
<dbReference type="NCBIfam" id="TIGR00014">
    <property type="entry name" value="arsC"/>
    <property type="match status" value="1"/>
</dbReference>
<evidence type="ECO:0008006" key="3">
    <source>
        <dbReference type="Google" id="ProtNLM"/>
    </source>
</evidence>
<dbReference type="InterPro" id="IPR006659">
    <property type="entry name" value="Arsenate_reductase"/>
</dbReference>
<dbReference type="InterPro" id="IPR036249">
    <property type="entry name" value="Thioredoxin-like_sf"/>
</dbReference>
<evidence type="ECO:0000313" key="2">
    <source>
        <dbReference type="EMBL" id="SVB66331.1"/>
    </source>
</evidence>
<dbReference type="PANTHER" id="PTHR30041">
    <property type="entry name" value="ARSENATE REDUCTASE"/>
    <property type="match status" value="1"/>
</dbReference>
<dbReference type="Gene3D" id="3.40.30.10">
    <property type="entry name" value="Glutaredoxin"/>
    <property type="match status" value="1"/>
</dbReference>
<proteinExistence type="predicted"/>
<gene>
    <name evidence="2" type="ORF">METZ01_LOCUS219185</name>
</gene>
<dbReference type="GO" id="GO:0008794">
    <property type="term" value="F:arsenate reductase (glutaredoxin) activity"/>
    <property type="evidence" value="ECO:0007669"/>
    <property type="project" value="InterPro"/>
</dbReference>
<dbReference type="EMBL" id="UINC01051774">
    <property type="protein sequence ID" value="SVB66331.1"/>
    <property type="molecule type" value="Genomic_DNA"/>
</dbReference>
<keyword evidence="1" id="KW-0560">Oxidoreductase</keyword>
<dbReference type="Pfam" id="PF03960">
    <property type="entry name" value="ArsC"/>
    <property type="match status" value="1"/>
</dbReference>
<dbReference type="InterPro" id="IPR006660">
    <property type="entry name" value="Arsenate_reductase-like"/>
</dbReference>
<evidence type="ECO:0000256" key="1">
    <source>
        <dbReference type="ARBA" id="ARBA00023002"/>
    </source>
</evidence>
<organism evidence="2">
    <name type="scientific">marine metagenome</name>
    <dbReference type="NCBI Taxonomy" id="408172"/>
    <lineage>
        <taxon>unclassified sequences</taxon>
        <taxon>metagenomes</taxon>
        <taxon>ecological metagenomes</taxon>
    </lineage>
</organism>